<keyword evidence="8" id="KW-0406">Ion transport</keyword>
<keyword evidence="4" id="KW-0410">Iron transport</keyword>
<evidence type="ECO:0000313" key="11">
    <source>
        <dbReference type="EMBL" id="MBC5778651.1"/>
    </source>
</evidence>
<name>A0ABR7IF42_9FIRM</name>
<keyword evidence="9" id="KW-0472">Membrane</keyword>
<evidence type="ECO:0000256" key="8">
    <source>
        <dbReference type="ARBA" id="ARBA00023065"/>
    </source>
</evidence>
<evidence type="ECO:0000256" key="3">
    <source>
        <dbReference type="ARBA" id="ARBA00022475"/>
    </source>
</evidence>
<evidence type="ECO:0000259" key="10">
    <source>
        <dbReference type="PROSITE" id="PS50893"/>
    </source>
</evidence>
<keyword evidence="7" id="KW-0408">Iron</keyword>
<feature type="domain" description="ABC transporter" evidence="10">
    <location>
        <begin position="10"/>
        <end position="246"/>
    </location>
</feature>
<dbReference type="InterPro" id="IPR027417">
    <property type="entry name" value="P-loop_NTPase"/>
</dbReference>
<dbReference type="RefSeq" id="WP_186994198.1">
    <property type="nucleotide sequence ID" value="NZ_JACOQG010000003.1"/>
</dbReference>
<dbReference type="InterPro" id="IPR003593">
    <property type="entry name" value="AAA+_ATPase"/>
</dbReference>
<dbReference type="Gene3D" id="3.40.50.300">
    <property type="entry name" value="P-loop containing nucleotide triphosphate hydrolases"/>
    <property type="match status" value="1"/>
</dbReference>
<dbReference type="GO" id="GO:0005524">
    <property type="term" value="F:ATP binding"/>
    <property type="evidence" value="ECO:0007669"/>
    <property type="project" value="UniProtKB-KW"/>
</dbReference>
<dbReference type="PANTHER" id="PTHR42771:SF4">
    <property type="entry name" value="IRON(3+)-HYDROXAMATE IMPORT ATP-BINDING PROTEIN FHUC"/>
    <property type="match status" value="1"/>
</dbReference>
<proteinExistence type="predicted"/>
<evidence type="ECO:0000256" key="2">
    <source>
        <dbReference type="ARBA" id="ARBA00022448"/>
    </source>
</evidence>
<dbReference type="SUPFAM" id="SSF52540">
    <property type="entry name" value="P-loop containing nucleoside triphosphate hydrolases"/>
    <property type="match status" value="1"/>
</dbReference>
<dbReference type="PROSITE" id="PS50893">
    <property type="entry name" value="ABC_TRANSPORTER_2"/>
    <property type="match status" value="1"/>
</dbReference>
<dbReference type="CDD" id="cd03214">
    <property type="entry name" value="ABC_Iron-Siderophores_B12_Hemin"/>
    <property type="match status" value="1"/>
</dbReference>
<evidence type="ECO:0000256" key="6">
    <source>
        <dbReference type="ARBA" id="ARBA00022840"/>
    </source>
</evidence>
<keyword evidence="12" id="KW-1185">Reference proteome</keyword>
<evidence type="ECO:0000313" key="12">
    <source>
        <dbReference type="Proteomes" id="UP000649826"/>
    </source>
</evidence>
<evidence type="ECO:0000256" key="5">
    <source>
        <dbReference type="ARBA" id="ARBA00022741"/>
    </source>
</evidence>
<dbReference type="Proteomes" id="UP000649826">
    <property type="component" value="Unassembled WGS sequence"/>
</dbReference>
<evidence type="ECO:0000256" key="4">
    <source>
        <dbReference type="ARBA" id="ARBA00022496"/>
    </source>
</evidence>
<dbReference type="EMBL" id="JACOQG010000003">
    <property type="protein sequence ID" value="MBC5778651.1"/>
    <property type="molecule type" value="Genomic_DNA"/>
</dbReference>
<keyword evidence="6 11" id="KW-0067">ATP-binding</keyword>
<keyword evidence="2" id="KW-0813">Transport</keyword>
<dbReference type="PANTHER" id="PTHR42771">
    <property type="entry name" value="IRON(3+)-HYDROXAMATE IMPORT ATP-BINDING PROTEIN FHUC"/>
    <property type="match status" value="1"/>
</dbReference>
<accession>A0ABR7IF42</accession>
<evidence type="ECO:0000256" key="7">
    <source>
        <dbReference type="ARBA" id="ARBA00023004"/>
    </source>
</evidence>
<reference evidence="11 12" key="1">
    <citation type="submission" date="2020-08" db="EMBL/GenBank/DDBJ databases">
        <title>Genome public.</title>
        <authorList>
            <person name="Liu C."/>
            <person name="Sun Q."/>
        </authorList>
    </citation>
    <scope>NUCLEOTIDE SEQUENCE [LARGE SCALE GENOMIC DNA]</scope>
    <source>
        <strain evidence="11 12">M29</strain>
    </source>
</reference>
<comment type="subcellular location">
    <subcellularLocation>
        <location evidence="1">Cell membrane</location>
        <topology evidence="1">Peripheral membrane protein</topology>
    </subcellularLocation>
</comment>
<evidence type="ECO:0000256" key="9">
    <source>
        <dbReference type="ARBA" id="ARBA00023136"/>
    </source>
</evidence>
<keyword evidence="3" id="KW-1003">Cell membrane</keyword>
<protein>
    <submittedName>
        <fullName evidence="11">ABC transporter ATP-binding protein</fullName>
    </submittedName>
</protein>
<keyword evidence="5" id="KW-0547">Nucleotide-binding</keyword>
<dbReference type="SMART" id="SM00382">
    <property type="entry name" value="AAA"/>
    <property type="match status" value="1"/>
</dbReference>
<dbReference type="InterPro" id="IPR051535">
    <property type="entry name" value="Siderophore_ABC-ATPase"/>
</dbReference>
<evidence type="ECO:0000256" key="1">
    <source>
        <dbReference type="ARBA" id="ARBA00004202"/>
    </source>
</evidence>
<comment type="caution">
    <text evidence="11">The sequence shown here is derived from an EMBL/GenBank/DDBJ whole genome shotgun (WGS) entry which is preliminary data.</text>
</comment>
<dbReference type="InterPro" id="IPR003439">
    <property type="entry name" value="ABC_transporter-like_ATP-bd"/>
</dbReference>
<organism evidence="11 12">
    <name type="scientific">Blautia difficilis</name>
    <dbReference type="NCBI Taxonomy" id="2763027"/>
    <lineage>
        <taxon>Bacteria</taxon>
        <taxon>Bacillati</taxon>
        <taxon>Bacillota</taxon>
        <taxon>Clostridia</taxon>
        <taxon>Lachnospirales</taxon>
        <taxon>Lachnospiraceae</taxon>
        <taxon>Blautia</taxon>
    </lineage>
</organism>
<sequence length="370" mass="41282">MENTNKSYFFHTDQLTVGYEGKPLIREINIQLNKGEILTLIGPNGAGKSTILKSITRQLATISGTVYLEQQQMARMSNKEVSRKLAVVLTERMRPELMTCEDIVATGRYPYTGTLGILSASDKEKVRAAMETVHAWDLKDRDFTAISDGQRQRILLARAICQEPEIIVLDEPTSFLDIRHKLELLTILKKMVLENQLTVIMSLHELDLAQKISDKVICVHGEYIEKYGTPEEIFTSEYIRRLYGITKGSYNASFGCVEMEPPTGKPQVFVIGGNGSGIPVYRRLQRLGIPFAAGVLHTNDADYQVASALAGTVVAENPFEIISDENFEKALQIMGECEAVLCPLTDFGTMNEKNKKLLAKAKETGKLRES</sequence>
<dbReference type="Pfam" id="PF00005">
    <property type="entry name" value="ABC_tran"/>
    <property type="match status" value="1"/>
</dbReference>
<gene>
    <name evidence="11" type="ORF">H8Z82_03055</name>
</gene>